<evidence type="ECO:0000256" key="7">
    <source>
        <dbReference type="SAM" id="Phobius"/>
    </source>
</evidence>
<evidence type="ECO:0000256" key="1">
    <source>
        <dbReference type="ARBA" id="ARBA00004651"/>
    </source>
</evidence>
<feature type="transmembrane region" description="Helical" evidence="7">
    <location>
        <begin position="114"/>
        <end position="136"/>
    </location>
</feature>
<evidence type="ECO:0000313" key="10">
    <source>
        <dbReference type="Proteomes" id="UP000316476"/>
    </source>
</evidence>
<accession>A0A5C6G0F4</accession>
<sequence>MDQIIELLAVIASAIFGVSLARRHNMDFAGVFSMALIVAFGGGSLRDIFLDRHPLFWIEKHHYPVIVFFLALVTSVVPRFPKSIEKWLIIPDALGLGLFSVAGTDAALESGTSFFVAALMGAITGTFGGVMAEVICNQVPSLFRPAPMYATCAFTGSWFYVLLQQWEPARPIAGPVAIIVIVVFRLLALRFQWILPQTEADE</sequence>
<evidence type="ECO:0000259" key="8">
    <source>
        <dbReference type="Pfam" id="PF03458"/>
    </source>
</evidence>
<evidence type="ECO:0000256" key="4">
    <source>
        <dbReference type="ARBA" id="ARBA00022692"/>
    </source>
</evidence>
<comment type="similarity">
    <text evidence="2">Belongs to the UPF0126 family.</text>
</comment>
<keyword evidence="4 7" id="KW-0812">Transmembrane</keyword>
<feature type="transmembrane region" description="Helical" evidence="7">
    <location>
        <begin position="61"/>
        <end position="80"/>
    </location>
</feature>
<keyword evidence="5 7" id="KW-1133">Transmembrane helix</keyword>
<dbReference type="Proteomes" id="UP000316476">
    <property type="component" value="Unassembled WGS sequence"/>
</dbReference>
<feature type="transmembrane region" description="Helical" evidence="7">
    <location>
        <begin position="172"/>
        <end position="189"/>
    </location>
</feature>
<feature type="transmembrane region" description="Helical" evidence="7">
    <location>
        <begin position="28"/>
        <end position="49"/>
    </location>
</feature>
<dbReference type="PANTHER" id="PTHR30506:SF3">
    <property type="entry name" value="UPF0126 INNER MEMBRANE PROTEIN YADS-RELATED"/>
    <property type="match status" value="1"/>
</dbReference>
<evidence type="ECO:0000256" key="2">
    <source>
        <dbReference type="ARBA" id="ARBA00008193"/>
    </source>
</evidence>
<dbReference type="PANTHER" id="PTHR30506">
    <property type="entry name" value="INNER MEMBRANE PROTEIN"/>
    <property type="match status" value="1"/>
</dbReference>
<evidence type="ECO:0000256" key="3">
    <source>
        <dbReference type="ARBA" id="ARBA00022475"/>
    </source>
</evidence>
<gene>
    <name evidence="9" type="ORF">V7x_23040</name>
</gene>
<keyword evidence="6 7" id="KW-0472">Membrane</keyword>
<evidence type="ECO:0000256" key="6">
    <source>
        <dbReference type="ARBA" id="ARBA00023136"/>
    </source>
</evidence>
<dbReference type="RefSeq" id="WP_146413300.1">
    <property type="nucleotide sequence ID" value="NZ_SJPZ01000001.1"/>
</dbReference>
<feature type="transmembrane region" description="Helical" evidence="7">
    <location>
        <begin position="148"/>
        <end position="166"/>
    </location>
</feature>
<comment type="subcellular location">
    <subcellularLocation>
        <location evidence="1">Cell membrane</location>
        <topology evidence="1">Multi-pass membrane protein</topology>
    </subcellularLocation>
</comment>
<evidence type="ECO:0000313" key="9">
    <source>
        <dbReference type="EMBL" id="TWU66733.1"/>
    </source>
</evidence>
<reference evidence="9 10" key="1">
    <citation type="submission" date="2019-02" db="EMBL/GenBank/DDBJ databases">
        <title>Deep-cultivation of Planctomycetes and their phenomic and genomic characterization uncovers novel biology.</title>
        <authorList>
            <person name="Wiegand S."/>
            <person name="Jogler M."/>
            <person name="Boedeker C."/>
            <person name="Pinto D."/>
            <person name="Vollmers J."/>
            <person name="Rivas-Marin E."/>
            <person name="Kohn T."/>
            <person name="Peeters S.H."/>
            <person name="Heuer A."/>
            <person name="Rast P."/>
            <person name="Oberbeckmann S."/>
            <person name="Bunk B."/>
            <person name="Jeske O."/>
            <person name="Meyerdierks A."/>
            <person name="Storesund J.E."/>
            <person name="Kallscheuer N."/>
            <person name="Luecker S."/>
            <person name="Lage O.M."/>
            <person name="Pohl T."/>
            <person name="Merkel B.J."/>
            <person name="Hornburger P."/>
            <person name="Mueller R.-W."/>
            <person name="Bruemmer F."/>
            <person name="Labrenz M."/>
            <person name="Spormann A.M."/>
            <person name="Op Den Camp H."/>
            <person name="Overmann J."/>
            <person name="Amann R."/>
            <person name="Jetten M.S.M."/>
            <person name="Mascher T."/>
            <person name="Medema M.H."/>
            <person name="Devos D.P."/>
            <person name="Kaster A.-K."/>
            <person name="Ovreas L."/>
            <person name="Rohde M."/>
            <person name="Galperin M.Y."/>
            <person name="Jogler C."/>
        </authorList>
    </citation>
    <scope>NUCLEOTIDE SEQUENCE [LARGE SCALE GENOMIC DNA]</scope>
    <source>
        <strain evidence="9 10">V7</strain>
    </source>
</reference>
<feature type="transmembrane region" description="Helical" evidence="7">
    <location>
        <begin position="6"/>
        <end position="21"/>
    </location>
</feature>
<name>A0A5C6G0F4_9PLAN</name>
<comment type="caution">
    <text evidence="9">The sequence shown here is derived from an EMBL/GenBank/DDBJ whole genome shotgun (WGS) entry which is preliminary data.</text>
</comment>
<evidence type="ECO:0000256" key="5">
    <source>
        <dbReference type="ARBA" id="ARBA00022989"/>
    </source>
</evidence>
<dbReference type="InterPro" id="IPR005115">
    <property type="entry name" value="Gly_transporter"/>
</dbReference>
<dbReference type="AlphaFoldDB" id="A0A5C6G0F4"/>
<dbReference type="Pfam" id="PF03458">
    <property type="entry name" value="Gly_transporter"/>
    <property type="match status" value="2"/>
</dbReference>
<dbReference type="OrthoDB" id="9791874at2"/>
<dbReference type="GO" id="GO:0005886">
    <property type="term" value="C:plasma membrane"/>
    <property type="evidence" value="ECO:0007669"/>
    <property type="project" value="UniProtKB-SubCell"/>
</dbReference>
<feature type="transmembrane region" description="Helical" evidence="7">
    <location>
        <begin position="87"/>
        <end position="108"/>
    </location>
</feature>
<protein>
    <recommendedName>
        <fullName evidence="8">Glycine transporter domain-containing protein</fullName>
    </recommendedName>
</protein>
<dbReference type="EMBL" id="SJPZ01000001">
    <property type="protein sequence ID" value="TWU66733.1"/>
    <property type="molecule type" value="Genomic_DNA"/>
</dbReference>
<proteinExistence type="inferred from homology"/>
<feature type="domain" description="Glycine transporter" evidence="8">
    <location>
        <begin position="90"/>
        <end position="164"/>
    </location>
</feature>
<feature type="domain" description="Glycine transporter" evidence="8">
    <location>
        <begin position="4"/>
        <end position="77"/>
    </location>
</feature>
<organism evidence="9 10">
    <name type="scientific">Crateriforma conspicua</name>
    <dbReference type="NCBI Taxonomy" id="2527996"/>
    <lineage>
        <taxon>Bacteria</taxon>
        <taxon>Pseudomonadati</taxon>
        <taxon>Planctomycetota</taxon>
        <taxon>Planctomycetia</taxon>
        <taxon>Planctomycetales</taxon>
        <taxon>Planctomycetaceae</taxon>
        <taxon>Crateriforma</taxon>
    </lineage>
</organism>
<keyword evidence="3" id="KW-1003">Cell membrane</keyword>